<evidence type="ECO:0000256" key="10">
    <source>
        <dbReference type="SAM" id="Phobius"/>
    </source>
</evidence>
<feature type="transmembrane region" description="Helical" evidence="10">
    <location>
        <begin position="63"/>
        <end position="82"/>
    </location>
</feature>
<dbReference type="GO" id="GO:0016491">
    <property type="term" value="F:oxidoreductase activity"/>
    <property type="evidence" value="ECO:0007669"/>
    <property type="project" value="UniProtKB-KW"/>
</dbReference>
<comment type="caution">
    <text evidence="12">The sequence shown here is derived from an EMBL/GenBank/DDBJ whole genome shotgun (WGS) entry which is preliminary data.</text>
</comment>
<dbReference type="InterPro" id="IPR012932">
    <property type="entry name" value="VKOR"/>
</dbReference>
<evidence type="ECO:0000256" key="9">
    <source>
        <dbReference type="ARBA" id="ARBA00023284"/>
    </source>
</evidence>
<keyword evidence="3 10" id="KW-0812">Transmembrane</keyword>
<proteinExistence type="inferred from homology"/>
<dbReference type="PANTHER" id="PTHR34573:SF1">
    <property type="entry name" value="VITAMIN K EPOXIDE REDUCTASE DOMAIN-CONTAINING PROTEIN"/>
    <property type="match status" value="1"/>
</dbReference>
<dbReference type="PANTHER" id="PTHR34573">
    <property type="entry name" value="VKC DOMAIN-CONTAINING PROTEIN"/>
    <property type="match status" value="1"/>
</dbReference>
<keyword evidence="8" id="KW-1015">Disulfide bond</keyword>
<dbReference type="SMART" id="SM00756">
    <property type="entry name" value="VKc"/>
    <property type="match status" value="1"/>
</dbReference>
<feature type="transmembrane region" description="Helical" evidence="10">
    <location>
        <begin position="118"/>
        <end position="140"/>
    </location>
</feature>
<gene>
    <name evidence="12" type="ORF">A3G52_01785</name>
</gene>
<dbReference type="CDD" id="cd12916">
    <property type="entry name" value="VKOR_1"/>
    <property type="match status" value="1"/>
</dbReference>
<evidence type="ECO:0000256" key="5">
    <source>
        <dbReference type="ARBA" id="ARBA00022989"/>
    </source>
</evidence>
<comment type="similarity">
    <text evidence="2">Belongs to the VKOR family.</text>
</comment>
<dbReference type="Pfam" id="PF07884">
    <property type="entry name" value="VKOR"/>
    <property type="match status" value="1"/>
</dbReference>
<feature type="domain" description="Vitamin K epoxide reductase" evidence="11">
    <location>
        <begin position="8"/>
        <end position="140"/>
    </location>
</feature>
<dbReference type="InterPro" id="IPR044698">
    <property type="entry name" value="VKOR/LTO1"/>
</dbReference>
<keyword evidence="6" id="KW-0560">Oxidoreductase</keyword>
<evidence type="ECO:0000256" key="3">
    <source>
        <dbReference type="ARBA" id="ARBA00022692"/>
    </source>
</evidence>
<keyword evidence="7 10" id="KW-0472">Membrane</keyword>
<dbReference type="Proteomes" id="UP000177269">
    <property type="component" value="Unassembled WGS sequence"/>
</dbReference>
<name>A0A1G2P0X5_9BACT</name>
<evidence type="ECO:0000256" key="6">
    <source>
        <dbReference type="ARBA" id="ARBA00023002"/>
    </source>
</evidence>
<keyword evidence="9" id="KW-0676">Redox-active center</keyword>
<evidence type="ECO:0000256" key="7">
    <source>
        <dbReference type="ARBA" id="ARBA00023136"/>
    </source>
</evidence>
<sequence length="154" mass="16667">MIPTKRRLKVLSGLFALLGVAGFVDATYLTVKHFIGTPIACSIFNGCDTVTTSVYSQIGPVPVALLGALYYLTLIILGVYVFDTGSKLALKIAAAITGVGFLFSIILVYIQIFILGSICLYCVISAVVTTLMFILAIVILRDKKYEVIGEKNYE</sequence>
<evidence type="ECO:0000256" key="2">
    <source>
        <dbReference type="ARBA" id="ARBA00006214"/>
    </source>
</evidence>
<protein>
    <recommendedName>
        <fullName evidence="11">Vitamin K epoxide reductase domain-containing protein</fullName>
    </recommendedName>
</protein>
<evidence type="ECO:0000313" key="13">
    <source>
        <dbReference type="Proteomes" id="UP000177269"/>
    </source>
</evidence>
<evidence type="ECO:0000256" key="8">
    <source>
        <dbReference type="ARBA" id="ARBA00023157"/>
    </source>
</evidence>
<dbReference type="GO" id="GO:0048038">
    <property type="term" value="F:quinone binding"/>
    <property type="evidence" value="ECO:0007669"/>
    <property type="project" value="UniProtKB-KW"/>
</dbReference>
<dbReference type="AlphaFoldDB" id="A0A1G2P0X5"/>
<keyword evidence="5 10" id="KW-1133">Transmembrane helix</keyword>
<evidence type="ECO:0000256" key="4">
    <source>
        <dbReference type="ARBA" id="ARBA00022719"/>
    </source>
</evidence>
<dbReference type="GO" id="GO:0016020">
    <property type="term" value="C:membrane"/>
    <property type="evidence" value="ECO:0007669"/>
    <property type="project" value="UniProtKB-SubCell"/>
</dbReference>
<evidence type="ECO:0000256" key="1">
    <source>
        <dbReference type="ARBA" id="ARBA00004141"/>
    </source>
</evidence>
<evidence type="ECO:0000313" key="12">
    <source>
        <dbReference type="EMBL" id="OHA42005.1"/>
    </source>
</evidence>
<comment type="subcellular location">
    <subcellularLocation>
        <location evidence="1">Membrane</location>
        <topology evidence="1">Multi-pass membrane protein</topology>
    </subcellularLocation>
</comment>
<keyword evidence="4" id="KW-0874">Quinone</keyword>
<dbReference type="Gene3D" id="1.20.1440.130">
    <property type="entry name" value="VKOR domain"/>
    <property type="match status" value="1"/>
</dbReference>
<accession>A0A1G2P0X5</accession>
<dbReference type="InterPro" id="IPR038354">
    <property type="entry name" value="VKOR_sf"/>
</dbReference>
<organism evidence="12 13">
    <name type="scientific">Candidatus Taylorbacteria bacterium RIFCSPLOWO2_12_FULL_43_20</name>
    <dbReference type="NCBI Taxonomy" id="1802332"/>
    <lineage>
        <taxon>Bacteria</taxon>
        <taxon>Candidatus Tayloriibacteriota</taxon>
    </lineage>
</organism>
<feature type="transmembrane region" description="Helical" evidence="10">
    <location>
        <begin position="89"/>
        <end position="112"/>
    </location>
</feature>
<evidence type="ECO:0000259" key="11">
    <source>
        <dbReference type="SMART" id="SM00756"/>
    </source>
</evidence>
<reference evidence="12 13" key="1">
    <citation type="journal article" date="2016" name="Nat. Commun.">
        <title>Thousands of microbial genomes shed light on interconnected biogeochemical processes in an aquifer system.</title>
        <authorList>
            <person name="Anantharaman K."/>
            <person name="Brown C.T."/>
            <person name="Hug L.A."/>
            <person name="Sharon I."/>
            <person name="Castelle C.J."/>
            <person name="Probst A.J."/>
            <person name="Thomas B.C."/>
            <person name="Singh A."/>
            <person name="Wilkins M.J."/>
            <person name="Karaoz U."/>
            <person name="Brodie E.L."/>
            <person name="Williams K.H."/>
            <person name="Hubbard S.S."/>
            <person name="Banfield J.F."/>
        </authorList>
    </citation>
    <scope>NUCLEOTIDE SEQUENCE [LARGE SCALE GENOMIC DNA]</scope>
</reference>
<dbReference type="EMBL" id="MHSK01000021">
    <property type="protein sequence ID" value="OHA42005.1"/>
    <property type="molecule type" value="Genomic_DNA"/>
</dbReference>